<gene>
    <name evidence="4" type="ORF">M2283_006783</name>
</gene>
<dbReference type="Proteomes" id="UP001160499">
    <property type="component" value="Unassembled WGS sequence"/>
</dbReference>
<proteinExistence type="predicted"/>
<reference evidence="4 5" key="1">
    <citation type="submission" date="2023-04" db="EMBL/GenBank/DDBJ databases">
        <title>Forest soil microbial communities from Buena Vista Peninsula, Colon Province, Panama.</title>
        <authorList>
            <person name="Bouskill N."/>
        </authorList>
    </citation>
    <scope>NUCLEOTIDE SEQUENCE [LARGE SCALE GENOMIC DNA]</scope>
    <source>
        <strain evidence="4 5">GGS1</strain>
    </source>
</reference>
<evidence type="ECO:0000256" key="1">
    <source>
        <dbReference type="SAM" id="MobiDB-lite"/>
    </source>
</evidence>
<dbReference type="InterPro" id="IPR030678">
    <property type="entry name" value="Peptide/Ni-bd"/>
</dbReference>
<evidence type="ECO:0000313" key="5">
    <source>
        <dbReference type="Proteomes" id="UP001160499"/>
    </source>
</evidence>
<feature type="region of interest" description="Disordered" evidence="1">
    <location>
        <begin position="600"/>
        <end position="634"/>
    </location>
</feature>
<dbReference type="PANTHER" id="PTHR30290">
    <property type="entry name" value="PERIPLASMIC BINDING COMPONENT OF ABC TRANSPORTER"/>
    <property type="match status" value="1"/>
</dbReference>
<feature type="compositionally biased region" description="Gly residues" evidence="1">
    <location>
        <begin position="612"/>
        <end position="621"/>
    </location>
</feature>
<dbReference type="InterPro" id="IPR000914">
    <property type="entry name" value="SBP_5_dom"/>
</dbReference>
<feature type="signal peptide" evidence="2">
    <location>
        <begin position="1"/>
        <end position="27"/>
    </location>
</feature>
<dbReference type="Pfam" id="PF00496">
    <property type="entry name" value="SBP_bac_5"/>
    <property type="match status" value="1"/>
</dbReference>
<dbReference type="PROSITE" id="PS51257">
    <property type="entry name" value="PROKAR_LIPOPROTEIN"/>
    <property type="match status" value="1"/>
</dbReference>
<keyword evidence="5" id="KW-1185">Reference proteome</keyword>
<evidence type="ECO:0000259" key="3">
    <source>
        <dbReference type="Pfam" id="PF00496"/>
    </source>
</evidence>
<evidence type="ECO:0000313" key="4">
    <source>
        <dbReference type="EMBL" id="MDH6219449.1"/>
    </source>
</evidence>
<dbReference type="RefSeq" id="WP_280880254.1">
    <property type="nucleotide sequence ID" value="NZ_JARXVH010000012.1"/>
</dbReference>
<dbReference type="Gene3D" id="3.40.190.10">
    <property type="entry name" value="Periplasmic binding protein-like II"/>
    <property type="match status" value="1"/>
</dbReference>
<sequence>MTTQRTSGRRKKAFAAAAAVAALLTTAACGGSDDNGGGGSKTGAAGFDAANNKVAQASLAKKGGTLRFGGAQDADSWDTTRGYYGFMWNFARYYSRQLVTGKTEPGKTGAELTPDLATGLAKVSDDGKTYTYTLRDGITWEDGKPITSKDVKYGIERVWAQDVLSGGPTYLKDFLDPKGEYKGPYKDTSKDKLGLKSITTPDDKTIEFHLPKANSDFQEVLGLVSASPVRQDKDTKSKYGLKPFSSGPYKFESYSPGKSLTLVRNTEWKQSSDPIRKAYPDKITVQFFSDANQLDQRLLNGDLDLDINQTGMSPQGRTTALKEHKANLDNPVSGYIRYATFPQSVKPFDNAECRKAVILGADHVSLQTARGGPVAGGDIGTNMLPPSVPGSEGQKYDPYKISGANKNGNVEEAKAALKACGKPNGFSTTIAVRNNKPVEVATAQSLQASLKKIGINAQIDQFDGSQTTGIIGSPSNVKKKGYGIIIMGWGPDFPTVQGFGLPLWDSKYIAESGNNNFALIDDKTIDGLFDKYVTTLDESGKTQISTEINHKVMEGAYYLPFTFEKFINWRGDNLANVYTSDNYSGMYDFVNLGLKSAITPRPPRRRPLTAGEGRGGVGGAPGWTRGAPRPRGGP</sequence>
<organism evidence="4 5">
    <name type="scientific">Streptomyces pseudovenezuelae</name>
    <dbReference type="NCBI Taxonomy" id="67350"/>
    <lineage>
        <taxon>Bacteria</taxon>
        <taxon>Bacillati</taxon>
        <taxon>Actinomycetota</taxon>
        <taxon>Actinomycetes</taxon>
        <taxon>Kitasatosporales</taxon>
        <taxon>Streptomycetaceae</taxon>
        <taxon>Streptomyces</taxon>
        <taxon>Streptomyces aurantiacus group</taxon>
    </lineage>
</organism>
<feature type="chain" id="PRO_5046587205" evidence="2">
    <location>
        <begin position="28"/>
        <end position="634"/>
    </location>
</feature>
<comment type="caution">
    <text evidence="4">The sequence shown here is derived from an EMBL/GenBank/DDBJ whole genome shotgun (WGS) entry which is preliminary data.</text>
</comment>
<evidence type="ECO:0000256" key="2">
    <source>
        <dbReference type="SAM" id="SignalP"/>
    </source>
</evidence>
<dbReference type="CDD" id="cd08506">
    <property type="entry name" value="PBP2_clavulanate_OppA2"/>
    <property type="match status" value="1"/>
</dbReference>
<dbReference type="InterPro" id="IPR039424">
    <property type="entry name" value="SBP_5"/>
</dbReference>
<dbReference type="EMBL" id="JARXVH010000012">
    <property type="protein sequence ID" value="MDH6219449.1"/>
    <property type="molecule type" value="Genomic_DNA"/>
</dbReference>
<keyword evidence="2" id="KW-0732">Signal</keyword>
<dbReference type="PANTHER" id="PTHR30290:SF83">
    <property type="entry name" value="ABC TRANSPORTER SUBSTRATE-BINDING PROTEIN"/>
    <property type="match status" value="1"/>
</dbReference>
<dbReference type="SUPFAM" id="SSF53850">
    <property type="entry name" value="Periplasmic binding protein-like II"/>
    <property type="match status" value="1"/>
</dbReference>
<dbReference type="PIRSF" id="PIRSF002741">
    <property type="entry name" value="MppA"/>
    <property type="match status" value="1"/>
</dbReference>
<dbReference type="Gene3D" id="3.10.105.10">
    <property type="entry name" value="Dipeptide-binding Protein, Domain 3"/>
    <property type="match status" value="1"/>
</dbReference>
<name>A0ABT6LVI8_9ACTN</name>
<feature type="domain" description="Solute-binding protein family 5" evidence="3">
    <location>
        <begin position="111"/>
        <end position="507"/>
    </location>
</feature>
<protein>
    <submittedName>
        <fullName evidence="4">Peptide/nickel transport system substrate-binding protein</fullName>
    </submittedName>
</protein>
<accession>A0ABT6LVI8</accession>